<feature type="region of interest" description="Disordered" evidence="1">
    <location>
        <begin position="272"/>
        <end position="292"/>
    </location>
</feature>
<evidence type="ECO:0000256" key="1">
    <source>
        <dbReference type="SAM" id="MobiDB-lite"/>
    </source>
</evidence>
<sequence length="292" mass="34147">MKYFCLLMFLFVTSQINALPTKNKESTTESSTEVTTTDSYDDYDETTSEKSEITKTYKNDDLKVEDAILLVISDPQNYDYEAIQVKKRKITKRETEPVRPKRAMIFRPLFVYRQQEIKRQRPTRKPTKKPIPCQCQFDKDSEKNFLRNIKKKVLKYLKMKYFAIAIVLLFVAQINALPTSNKEVTTTDASYDDDQETTTETLHIVGAEIIRIQKTFDNDTLEIEDVAIITTEDDDKDQVVKSVVKRETEAARPKRALVFRPLFVYRQQEIKRQKVKEERATRRTTKKPNSSG</sequence>
<name>A0A9J6BMG5_POLVA</name>
<feature type="chain" id="PRO_5039954839" evidence="2">
    <location>
        <begin position="19"/>
        <end position="292"/>
    </location>
</feature>
<proteinExistence type="predicted"/>
<evidence type="ECO:0000256" key="2">
    <source>
        <dbReference type="SAM" id="SignalP"/>
    </source>
</evidence>
<feature type="compositionally biased region" description="Low complexity" evidence="1">
    <location>
        <begin position="28"/>
        <end position="38"/>
    </location>
</feature>
<protein>
    <submittedName>
        <fullName evidence="3">Uncharacterized protein</fullName>
    </submittedName>
</protein>
<organism evidence="3 4">
    <name type="scientific">Polypedilum vanderplanki</name>
    <name type="common">Sleeping chironomid midge</name>
    <dbReference type="NCBI Taxonomy" id="319348"/>
    <lineage>
        <taxon>Eukaryota</taxon>
        <taxon>Metazoa</taxon>
        <taxon>Ecdysozoa</taxon>
        <taxon>Arthropoda</taxon>
        <taxon>Hexapoda</taxon>
        <taxon>Insecta</taxon>
        <taxon>Pterygota</taxon>
        <taxon>Neoptera</taxon>
        <taxon>Endopterygota</taxon>
        <taxon>Diptera</taxon>
        <taxon>Nematocera</taxon>
        <taxon>Chironomoidea</taxon>
        <taxon>Chironomidae</taxon>
        <taxon>Chironominae</taxon>
        <taxon>Polypedilum</taxon>
        <taxon>Polypedilum</taxon>
    </lineage>
</organism>
<dbReference type="EMBL" id="JADBJN010000003">
    <property type="protein sequence ID" value="KAG5670643.1"/>
    <property type="molecule type" value="Genomic_DNA"/>
</dbReference>
<gene>
    <name evidence="3" type="ORF">PVAND_000891</name>
</gene>
<keyword evidence="2" id="KW-0732">Signal</keyword>
<feature type="compositionally biased region" description="Basic and acidic residues" evidence="1">
    <location>
        <begin position="272"/>
        <end position="281"/>
    </location>
</feature>
<dbReference type="AlphaFoldDB" id="A0A9J6BMG5"/>
<comment type="caution">
    <text evidence="3">The sequence shown here is derived from an EMBL/GenBank/DDBJ whole genome shotgun (WGS) entry which is preliminary data.</text>
</comment>
<feature type="signal peptide" evidence="2">
    <location>
        <begin position="1"/>
        <end position="18"/>
    </location>
</feature>
<dbReference type="OrthoDB" id="7791637at2759"/>
<evidence type="ECO:0000313" key="3">
    <source>
        <dbReference type="EMBL" id="KAG5670643.1"/>
    </source>
</evidence>
<accession>A0A9J6BMG5</accession>
<evidence type="ECO:0000313" key="4">
    <source>
        <dbReference type="Proteomes" id="UP001107558"/>
    </source>
</evidence>
<dbReference type="Proteomes" id="UP001107558">
    <property type="component" value="Chromosome 3"/>
</dbReference>
<feature type="region of interest" description="Disordered" evidence="1">
    <location>
        <begin position="21"/>
        <end position="49"/>
    </location>
</feature>
<keyword evidence="4" id="KW-1185">Reference proteome</keyword>
<reference evidence="3" key="1">
    <citation type="submission" date="2021-03" db="EMBL/GenBank/DDBJ databases">
        <title>Chromosome level genome of the anhydrobiotic midge Polypedilum vanderplanki.</title>
        <authorList>
            <person name="Yoshida Y."/>
            <person name="Kikawada T."/>
            <person name="Gusev O."/>
        </authorList>
    </citation>
    <scope>NUCLEOTIDE SEQUENCE</scope>
    <source>
        <strain evidence="3">NIAS01</strain>
        <tissue evidence="3">Whole body or cell culture</tissue>
    </source>
</reference>